<gene>
    <name evidence="5" type="ORF">CVD27_12550</name>
</gene>
<evidence type="ECO:0000256" key="2">
    <source>
        <dbReference type="ARBA" id="ARBA00023125"/>
    </source>
</evidence>
<dbReference type="Gene3D" id="2.60.120.10">
    <property type="entry name" value="Jelly Rolls"/>
    <property type="match status" value="1"/>
</dbReference>
<organism evidence="5 6">
    <name type="scientific">Neobacillus cucumis</name>
    <dbReference type="NCBI Taxonomy" id="1740721"/>
    <lineage>
        <taxon>Bacteria</taxon>
        <taxon>Bacillati</taxon>
        <taxon>Bacillota</taxon>
        <taxon>Bacilli</taxon>
        <taxon>Bacillales</taxon>
        <taxon>Bacillaceae</taxon>
        <taxon>Neobacillus</taxon>
    </lineage>
</organism>
<evidence type="ECO:0000313" key="5">
    <source>
        <dbReference type="EMBL" id="PLS04145.1"/>
    </source>
</evidence>
<name>A0A2N5HF75_9BACI</name>
<evidence type="ECO:0000256" key="3">
    <source>
        <dbReference type="ARBA" id="ARBA00023163"/>
    </source>
</evidence>
<dbReference type="PANTHER" id="PTHR43280">
    <property type="entry name" value="ARAC-FAMILY TRANSCRIPTIONAL REGULATOR"/>
    <property type="match status" value="1"/>
</dbReference>
<dbReference type="SUPFAM" id="SSF46689">
    <property type="entry name" value="Homeodomain-like"/>
    <property type="match status" value="2"/>
</dbReference>
<dbReference type="GO" id="GO:0003700">
    <property type="term" value="F:DNA-binding transcription factor activity"/>
    <property type="evidence" value="ECO:0007669"/>
    <property type="project" value="InterPro"/>
</dbReference>
<sequence length="286" mass="32692">MTQYFVKKDFNPIFENGSIPKLLYICNVDPTHTSLPRTMHMHNDLLEIIFIKEGNGSHLIGERQYKTLKGDILIYNEGVLHDEYGNPDTNMSVFCLGITNVKLPWLPKNHLVSKESSYVLRSGKDASKIESLLEMMYSQVSEEKAGAEEMCSYLLRALLTHILQIPQENHVLSKSEESVLSNNIKAYIDEHYLEEISLNSLSETLHISPYYLAHVFKESTGFSPIQYIIRRRIGEAQSLLINTNESVTNIAGIVGYDNTSYFTTLFSKTVGMSPKKYRQLWIKSKK</sequence>
<dbReference type="PROSITE" id="PS01124">
    <property type="entry name" value="HTH_ARAC_FAMILY_2"/>
    <property type="match status" value="1"/>
</dbReference>
<evidence type="ECO:0000259" key="4">
    <source>
        <dbReference type="PROSITE" id="PS01124"/>
    </source>
</evidence>
<dbReference type="InterPro" id="IPR020449">
    <property type="entry name" value="Tscrpt_reg_AraC-type_HTH"/>
</dbReference>
<dbReference type="SMART" id="SM00342">
    <property type="entry name" value="HTH_ARAC"/>
    <property type="match status" value="1"/>
</dbReference>
<dbReference type="InterPro" id="IPR014710">
    <property type="entry name" value="RmlC-like_jellyroll"/>
</dbReference>
<evidence type="ECO:0000313" key="6">
    <source>
        <dbReference type="Proteomes" id="UP000234950"/>
    </source>
</evidence>
<dbReference type="OrthoDB" id="182534at2"/>
<dbReference type="Pfam" id="PF12833">
    <property type="entry name" value="HTH_18"/>
    <property type="match status" value="1"/>
</dbReference>
<accession>A0A2N5HF75</accession>
<dbReference type="InterPro" id="IPR037923">
    <property type="entry name" value="HTH-like"/>
</dbReference>
<keyword evidence="6" id="KW-1185">Reference proteome</keyword>
<dbReference type="InterPro" id="IPR009057">
    <property type="entry name" value="Homeodomain-like_sf"/>
</dbReference>
<protein>
    <submittedName>
        <fullName evidence="5">AraC family transcriptional regulator</fullName>
    </submittedName>
</protein>
<dbReference type="AlphaFoldDB" id="A0A2N5HF75"/>
<dbReference type="RefSeq" id="WP_101648248.1">
    <property type="nucleotide sequence ID" value="NZ_PGVE01000047.1"/>
</dbReference>
<dbReference type="InterPro" id="IPR003313">
    <property type="entry name" value="AraC-bd"/>
</dbReference>
<dbReference type="SUPFAM" id="SSF51215">
    <property type="entry name" value="Regulatory protein AraC"/>
    <property type="match status" value="1"/>
</dbReference>
<reference evidence="5 6" key="1">
    <citation type="submission" date="2017-11" db="EMBL/GenBank/DDBJ databases">
        <title>Comparitive Functional Genomics of Dry Heat Resistant strains isolated from the Viking Spacecraft.</title>
        <authorList>
            <person name="Seuylemezian A."/>
            <person name="Cooper K."/>
            <person name="Vaishampayan P."/>
        </authorList>
    </citation>
    <scope>NUCLEOTIDE SEQUENCE [LARGE SCALE GENOMIC DNA]</scope>
    <source>
        <strain evidence="5 6">V32-6</strain>
    </source>
</reference>
<keyword evidence="3" id="KW-0804">Transcription</keyword>
<dbReference type="Pfam" id="PF02311">
    <property type="entry name" value="AraC_binding"/>
    <property type="match status" value="1"/>
</dbReference>
<comment type="caution">
    <text evidence="5">The sequence shown here is derived from an EMBL/GenBank/DDBJ whole genome shotgun (WGS) entry which is preliminary data.</text>
</comment>
<dbReference type="Gene3D" id="1.10.10.60">
    <property type="entry name" value="Homeodomain-like"/>
    <property type="match status" value="2"/>
</dbReference>
<dbReference type="InterPro" id="IPR018060">
    <property type="entry name" value="HTH_AraC"/>
</dbReference>
<proteinExistence type="predicted"/>
<dbReference type="PANTHER" id="PTHR43280:SF28">
    <property type="entry name" value="HTH-TYPE TRANSCRIPTIONAL ACTIVATOR RHAS"/>
    <property type="match status" value="1"/>
</dbReference>
<keyword evidence="2" id="KW-0238">DNA-binding</keyword>
<dbReference type="GO" id="GO:0043565">
    <property type="term" value="F:sequence-specific DNA binding"/>
    <property type="evidence" value="ECO:0007669"/>
    <property type="project" value="InterPro"/>
</dbReference>
<dbReference type="PRINTS" id="PR00032">
    <property type="entry name" value="HTHARAC"/>
</dbReference>
<dbReference type="EMBL" id="PGVE01000047">
    <property type="protein sequence ID" value="PLS04145.1"/>
    <property type="molecule type" value="Genomic_DNA"/>
</dbReference>
<dbReference type="Proteomes" id="UP000234950">
    <property type="component" value="Unassembled WGS sequence"/>
</dbReference>
<evidence type="ECO:0000256" key="1">
    <source>
        <dbReference type="ARBA" id="ARBA00023015"/>
    </source>
</evidence>
<feature type="domain" description="HTH araC/xylS-type" evidence="4">
    <location>
        <begin position="182"/>
        <end position="280"/>
    </location>
</feature>
<keyword evidence="1" id="KW-0805">Transcription regulation</keyword>